<feature type="transmembrane region" description="Helical" evidence="6">
    <location>
        <begin position="43"/>
        <end position="61"/>
    </location>
</feature>
<evidence type="ECO:0000256" key="3">
    <source>
        <dbReference type="ARBA" id="ARBA00022960"/>
    </source>
</evidence>
<feature type="transmembrane region" description="Helical" evidence="6">
    <location>
        <begin position="333"/>
        <end position="353"/>
    </location>
</feature>
<sequence>MYFWNHFRKLDWVLLGAIGLVFIMGLATFYANPGDHDLFYRQLAFGLAGWAIILGLSFFDWRILKENSWALVLVYAAGLAALFVLFVVGREVRGVTSWFKLGAFNFEPVEIVKIILTAVLAKYFSARHIELYRAKNVVVSWLYAAAPAALVLLQPDLGSAVILLTVWFGLILIAGIKVRKFLWLAVLAVLATALAWNYGLADYQKNRITSFLYPEQDPLGGAYQSRQALIAIGSGGFMGKGLGQGTQTRLGFLPEYQTDFIFAAIAEEWGLVGIILLLTGWFLIFMRLYKNILDSPDNFSRLFVAGFTIIIASHFLINVGANLGFLPITGLPLAFVSYGGSNLVSLCVGLGILQAIRAGVYQKSFEAEEVWE</sequence>
<gene>
    <name evidence="7" type="ORF">HYT38_01945</name>
</gene>
<keyword evidence="2 6" id="KW-0812">Transmembrane</keyword>
<feature type="transmembrane region" description="Helical" evidence="6">
    <location>
        <begin position="181"/>
        <end position="199"/>
    </location>
</feature>
<comment type="subcellular location">
    <subcellularLocation>
        <location evidence="1">Membrane</location>
        <topology evidence="1">Multi-pass membrane protein</topology>
    </subcellularLocation>
</comment>
<name>A0A9D6DQH9_9BACT</name>
<evidence type="ECO:0000256" key="4">
    <source>
        <dbReference type="ARBA" id="ARBA00022989"/>
    </source>
</evidence>
<dbReference type="GO" id="GO:0032153">
    <property type="term" value="C:cell division site"/>
    <property type="evidence" value="ECO:0007669"/>
    <property type="project" value="TreeGrafter"/>
</dbReference>
<dbReference type="GO" id="GO:0008360">
    <property type="term" value="P:regulation of cell shape"/>
    <property type="evidence" value="ECO:0007669"/>
    <property type="project" value="UniProtKB-KW"/>
</dbReference>
<organism evidence="7 8">
    <name type="scientific">Candidatus Sungiibacteriota bacterium</name>
    <dbReference type="NCBI Taxonomy" id="2750080"/>
    <lineage>
        <taxon>Bacteria</taxon>
        <taxon>Candidatus Sungiibacteriota</taxon>
    </lineage>
</organism>
<proteinExistence type="predicted"/>
<evidence type="ECO:0000256" key="2">
    <source>
        <dbReference type="ARBA" id="ARBA00022692"/>
    </source>
</evidence>
<comment type="caution">
    <text evidence="7">The sequence shown here is derived from an EMBL/GenBank/DDBJ whole genome shotgun (WGS) entry which is preliminary data.</text>
</comment>
<feature type="transmembrane region" description="Helical" evidence="6">
    <location>
        <begin position="159"/>
        <end position="176"/>
    </location>
</feature>
<evidence type="ECO:0000256" key="1">
    <source>
        <dbReference type="ARBA" id="ARBA00004141"/>
    </source>
</evidence>
<dbReference type="PANTHER" id="PTHR30474">
    <property type="entry name" value="CELL CYCLE PROTEIN"/>
    <property type="match status" value="1"/>
</dbReference>
<evidence type="ECO:0000313" key="7">
    <source>
        <dbReference type="EMBL" id="MBI2052419.1"/>
    </source>
</evidence>
<evidence type="ECO:0000313" key="8">
    <source>
        <dbReference type="Proteomes" id="UP000786662"/>
    </source>
</evidence>
<dbReference type="InterPro" id="IPR001182">
    <property type="entry name" value="FtsW/RodA"/>
</dbReference>
<feature type="transmembrane region" description="Helical" evidence="6">
    <location>
        <begin position="108"/>
        <end position="125"/>
    </location>
</feature>
<feature type="transmembrane region" description="Helical" evidence="6">
    <location>
        <begin position="12"/>
        <end position="31"/>
    </location>
</feature>
<dbReference type="EMBL" id="JACOYY010000058">
    <property type="protein sequence ID" value="MBI2052419.1"/>
    <property type="molecule type" value="Genomic_DNA"/>
</dbReference>
<evidence type="ECO:0000256" key="6">
    <source>
        <dbReference type="SAM" id="Phobius"/>
    </source>
</evidence>
<feature type="transmembrane region" description="Helical" evidence="6">
    <location>
        <begin position="301"/>
        <end position="321"/>
    </location>
</feature>
<keyword evidence="5 6" id="KW-0472">Membrane</keyword>
<reference evidence="7" key="1">
    <citation type="submission" date="2020-07" db="EMBL/GenBank/DDBJ databases">
        <title>Huge and variable diversity of episymbiotic CPR bacteria and DPANN archaea in groundwater ecosystems.</title>
        <authorList>
            <person name="He C.Y."/>
            <person name="Keren R."/>
            <person name="Whittaker M."/>
            <person name="Farag I.F."/>
            <person name="Doudna J."/>
            <person name="Cate J.H.D."/>
            <person name="Banfield J.F."/>
        </authorList>
    </citation>
    <scope>NUCLEOTIDE SEQUENCE</scope>
    <source>
        <strain evidence="7">NC_groundwater_191_Ag_S-0.1um_45_8</strain>
    </source>
</reference>
<dbReference type="Proteomes" id="UP000786662">
    <property type="component" value="Unassembled WGS sequence"/>
</dbReference>
<dbReference type="PANTHER" id="PTHR30474:SF1">
    <property type="entry name" value="PEPTIDOGLYCAN GLYCOSYLTRANSFERASE MRDB"/>
    <property type="match status" value="1"/>
</dbReference>
<feature type="transmembrane region" description="Helical" evidence="6">
    <location>
        <begin position="269"/>
        <end position="289"/>
    </location>
</feature>
<accession>A0A9D6DQH9</accession>
<dbReference type="GO" id="GO:0005886">
    <property type="term" value="C:plasma membrane"/>
    <property type="evidence" value="ECO:0007669"/>
    <property type="project" value="TreeGrafter"/>
</dbReference>
<keyword evidence="4 6" id="KW-1133">Transmembrane helix</keyword>
<protein>
    <submittedName>
        <fullName evidence="7">Rod shape-determining protein RodA</fullName>
    </submittedName>
</protein>
<feature type="transmembrane region" description="Helical" evidence="6">
    <location>
        <begin position="68"/>
        <end position="88"/>
    </location>
</feature>
<dbReference type="Pfam" id="PF01098">
    <property type="entry name" value="FTSW_RODA_SPOVE"/>
    <property type="match status" value="1"/>
</dbReference>
<keyword evidence="3" id="KW-0133">Cell shape</keyword>
<dbReference type="AlphaFoldDB" id="A0A9D6DQH9"/>
<feature type="transmembrane region" description="Helical" evidence="6">
    <location>
        <begin position="137"/>
        <end position="153"/>
    </location>
</feature>
<dbReference type="GO" id="GO:0015648">
    <property type="term" value="F:lipid-linked peptidoglycan transporter activity"/>
    <property type="evidence" value="ECO:0007669"/>
    <property type="project" value="TreeGrafter"/>
</dbReference>
<evidence type="ECO:0000256" key="5">
    <source>
        <dbReference type="ARBA" id="ARBA00023136"/>
    </source>
</evidence>
<dbReference type="GO" id="GO:0051301">
    <property type="term" value="P:cell division"/>
    <property type="evidence" value="ECO:0007669"/>
    <property type="project" value="InterPro"/>
</dbReference>